<keyword evidence="2" id="KW-1185">Reference proteome</keyword>
<evidence type="ECO:0000313" key="2">
    <source>
        <dbReference type="Proteomes" id="UP000606776"/>
    </source>
</evidence>
<evidence type="ECO:0008006" key="3">
    <source>
        <dbReference type="Google" id="ProtNLM"/>
    </source>
</evidence>
<dbReference type="RefSeq" id="WP_193942357.1">
    <property type="nucleotide sequence ID" value="NZ_JADEWB010000027.1"/>
</dbReference>
<dbReference type="Proteomes" id="UP000606776">
    <property type="component" value="Unassembled WGS sequence"/>
</dbReference>
<gene>
    <name evidence="1" type="ORF">IQ227_07495</name>
</gene>
<evidence type="ECO:0000313" key="1">
    <source>
        <dbReference type="EMBL" id="MBE9235882.1"/>
    </source>
</evidence>
<protein>
    <recommendedName>
        <fullName evidence="3">HNH endonuclease</fullName>
    </recommendedName>
</protein>
<accession>A0ABR9VBK3</accession>
<comment type="caution">
    <text evidence="1">The sequence shown here is derived from an EMBL/GenBank/DDBJ whole genome shotgun (WGS) entry which is preliminary data.</text>
</comment>
<organism evidence="1 2">
    <name type="scientific">Sphaerospermopsis aphanizomenoides LEGE 00250</name>
    <dbReference type="NCBI Taxonomy" id="2777972"/>
    <lineage>
        <taxon>Bacteria</taxon>
        <taxon>Bacillati</taxon>
        <taxon>Cyanobacteriota</taxon>
        <taxon>Cyanophyceae</taxon>
        <taxon>Nostocales</taxon>
        <taxon>Aphanizomenonaceae</taxon>
        <taxon>Sphaerospermopsis</taxon>
        <taxon>Sphaerospermopsis aphanizomenoides</taxon>
    </lineage>
</organism>
<dbReference type="EMBL" id="JADEWB010000027">
    <property type="protein sequence ID" value="MBE9235882.1"/>
    <property type="molecule type" value="Genomic_DNA"/>
</dbReference>
<proteinExistence type="predicted"/>
<sequence length="273" mass="31529">MKPNHKYSILPFNQCALCGINSDLKLSHIIPSYFGKSIKGKCQTIVDALNPEKTPKPQDITKVYLLCGECEGKINKWETLFRNRIMPKNKSLLVPVVYGEWMLRFAVSISWRVLTYLKYSKSHLTNNLRNKNFEQFVPAIESDSHKEAEKALNVWKDFLMGERNEVGIFKQHIIILNGANFAHEYSNAVGFTIFQKNGILTTHTLLNQFIILGFIKESSSFKWEGTEIDPIIGELGKQQTIPEEYFNWLADMFQEIENSSLTEWQSRKKIKST</sequence>
<reference evidence="1 2" key="1">
    <citation type="submission" date="2020-10" db="EMBL/GenBank/DDBJ databases">
        <authorList>
            <person name="Castelo-Branco R."/>
            <person name="Eusebio N."/>
            <person name="Adriana R."/>
            <person name="Vieira A."/>
            <person name="Brugerolle De Fraissinette N."/>
            <person name="Rezende De Castro R."/>
            <person name="Schneider M.P."/>
            <person name="Vasconcelos V."/>
            <person name="Leao P.N."/>
        </authorList>
    </citation>
    <scope>NUCLEOTIDE SEQUENCE [LARGE SCALE GENOMIC DNA]</scope>
    <source>
        <strain evidence="1 2">LEGE 00250</strain>
    </source>
</reference>
<name>A0ABR9VBK3_9CYAN</name>